<sequence>MRNNPLTPELKFIITLGYLATGKPKFVQQRCPFGPFHTPQSAKPSAQTIDALCQHQCASGFRCKVQTIGYPCQVAGLSARFTHAFLNDSGVTHCLREDIRPQDVTCLEIVVWRQTWLLTPNTCDHGPGHQSRYNMGCLQDHTCIAACSTTYARQKYQLPVDEEYDVVGEAEDDVGKTCVVRAPRAVPSLRLYVTGDSVFKTGRSSFHTPDEWLRICNLALPVRMVHDFRNNARKG</sequence>
<protein>
    <submittedName>
        <fullName evidence="1">Uncharacterized protein</fullName>
    </submittedName>
</protein>
<comment type="caution">
    <text evidence="1">The sequence shown here is derived from an EMBL/GenBank/DDBJ whole genome shotgun (WGS) entry which is preliminary data.</text>
</comment>
<dbReference type="Proteomes" id="UP000770661">
    <property type="component" value="Unassembled WGS sequence"/>
</dbReference>
<dbReference type="AlphaFoldDB" id="A0A8J4YK99"/>
<keyword evidence="2" id="KW-1185">Reference proteome</keyword>
<reference evidence="1" key="1">
    <citation type="submission" date="2020-07" db="EMBL/GenBank/DDBJ databases">
        <title>The High-quality genome of the commercially important snow crab, Chionoecetes opilio.</title>
        <authorList>
            <person name="Jeong J.-H."/>
            <person name="Ryu S."/>
        </authorList>
    </citation>
    <scope>NUCLEOTIDE SEQUENCE</scope>
    <source>
        <strain evidence="1">MADBK_172401_WGS</strain>
        <tissue evidence="1">Digestive gland</tissue>
    </source>
</reference>
<accession>A0A8J4YK99</accession>
<evidence type="ECO:0000313" key="1">
    <source>
        <dbReference type="EMBL" id="KAG0724724.1"/>
    </source>
</evidence>
<dbReference type="OrthoDB" id="10062286at2759"/>
<name>A0A8J4YK99_CHIOP</name>
<organism evidence="1 2">
    <name type="scientific">Chionoecetes opilio</name>
    <name type="common">Atlantic snow crab</name>
    <name type="synonym">Cancer opilio</name>
    <dbReference type="NCBI Taxonomy" id="41210"/>
    <lineage>
        <taxon>Eukaryota</taxon>
        <taxon>Metazoa</taxon>
        <taxon>Ecdysozoa</taxon>
        <taxon>Arthropoda</taxon>
        <taxon>Crustacea</taxon>
        <taxon>Multicrustacea</taxon>
        <taxon>Malacostraca</taxon>
        <taxon>Eumalacostraca</taxon>
        <taxon>Eucarida</taxon>
        <taxon>Decapoda</taxon>
        <taxon>Pleocyemata</taxon>
        <taxon>Brachyura</taxon>
        <taxon>Eubrachyura</taxon>
        <taxon>Majoidea</taxon>
        <taxon>Majidae</taxon>
        <taxon>Chionoecetes</taxon>
    </lineage>
</organism>
<evidence type="ECO:0000313" key="2">
    <source>
        <dbReference type="Proteomes" id="UP000770661"/>
    </source>
</evidence>
<proteinExistence type="predicted"/>
<gene>
    <name evidence="1" type="ORF">GWK47_040023</name>
</gene>
<dbReference type="EMBL" id="JACEEZ010006498">
    <property type="protein sequence ID" value="KAG0724724.1"/>
    <property type="molecule type" value="Genomic_DNA"/>
</dbReference>